<organism evidence="1">
    <name type="scientific">freshwater metagenome</name>
    <dbReference type="NCBI Taxonomy" id="449393"/>
    <lineage>
        <taxon>unclassified sequences</taxon>
        <taxon>metagenomes</taxon>
        <taxon>ecological metagenomes</taxon>
    </lineage>
</organism>
<dbReference type="Gene3D" id="3.90.550.10">
    <property type="entry name" value="Spore Coat Polysaccharide Biosynthesis Protein SpsA, Chain A"/>
    <property type="match status" value="1"/>
</dbReference>
<gene>
    <name evidence="1" type="ORF">UFOPK1353_00266</name>
</gene>
<dbReference type="PANTHER" id="PTHR43179">
    <property type="entry name" value="RHAMNOSYLTRANSFERASE WBBL"/>
    <property type="match status" value="1"/>
</dbReference>
<dbReference type="EMBL" id="CAEZSE010000025">
    <property type="protein sequence ID" value="CAB4531032.1"/>
    <property type="molecule type" value="Genomic_DNA"/>
</dbReference>
<sequence>MSKILVVTDARQANFSDLRASHKSLVVSGSRSIIWLVVGASPEALKKLRRRFSFGRVQVLNEFDQLMETGLASIDLVVFLSAGDGLQRESLVPVTEIFSQNLEIDLLYGDSGHPTHEKAEPLIFARRPGWSPERLRAHCYVGETLAVRTDLVARSGGIDDLAIRHPHDRAFRLTENATNIRRLPEVLTVAKSSDSRPSVSLQAVVDHCQRQGIEADCVLDPSTPSVRVKRRMTRQPSVAVIIATRGTSAEVFGEQRVLVVEAVRSLFEKSTYQNFSVVIVADTPTPKTVIETLQQIGGSRLQVINYDRPFNFAEKNNIGAMSCDSDLILLLNDDTEIITTDALETMVAIFNDAQVGVVGPMLLFEDSTIQSAGHIFSPDPTDLYRARNPETAGPQNLLRVQREVSSLIGACMLIRRDVFEQVGGLCLGFPGNWNDIDFCLKVQLAGFRAVFTPHARLYHFESKTRIAKRVDAEVGKLGARWGSVLDDDPYFNPRLQRYTNIWKTDSTSQQSLDDALSFLLTIA</sequence>
<accession>A0A6J6AW16</accession>
<dbReference type="AlphaFoldDB" id="A0A6J6AW16"/>
<name>A0A6J6AW16_9ZZZZ</name>
<proteinExistence type="predicted"/>
<reference evidence="1" key="1">
    <citation type="submission" date="2020-05" db="EMBL/GenBank/DDBJ databases">
        <authorList>
            <person name="Chiriac C."/>
            <person name="Salcher M."/>
            <person name="Ghai R."/>
            <person name="Kavagutti S V."/>
        </authorList>
    </citation>
    <scope>NUCLEOTIDE SEQUENCE</scope>
</reference>
<dbReference type="InterPro" id="IPR029044">
    <property type="entry name" value="Nucleotide-diphossugar_trans"/>
</dbReference>
<evidence type="ECO:0000313" key="1">
    <source>
        <dbReference type="EMBL" id="CAB4531032.1"/>
    </source>
</evidence>
<dbReference type="Pfam" id="PF13641">
    <property type="entry name" value="Glyco_tranf_2_3"/>
    <property type="match status" value="1"/>
</dbReference>
<protein>
    <submittedName>
        <fullName evidence="1">Unannotated protein</fullName>
    </submittedName>
</protein>
<dbReference type="PANTHER" id="PTHR43179:SF7">
    <property type="entry name" value="RHAMNOSYLTRANSFERASE WBBL"/>
    <property type="match status" value="1"/>
</dbReference>
<dbReference type="SUPFAM" id="SSF53448">
    <property type="entry name" value="Nucleotide-diphospho-sugar transferases"/>
    <property type="match status" value="1"/>
</dbReference>